<comment type="caution">
    <text evidence="2">The sequence shown here is derived from an EMBL/GenBank/DDBJ whole genome shotgun (WGS) entry which is preliminary data.</text>
</comment>
<dbReference type="Proteomes" id="UP000284207">
    <property type="component" value="Unassembled WGS sequence"/>
</dbReference>
<dbReference type="EMBL" id="MOCA01000004">
    <property type="protein sequence ID" value="ROO00536.1"/>
    <property type="molecule type" value="Genomic_DNA"/>
</dbReference>
<name>A0A423NQK5_9PSED</name>
<feature type="domain" description="Endonuclease GajA/Old nuclease/RecF-like AAA" evidence="1">
    <location>
        <begin position="2"/>
        <end position="335"/>
    </location>
</feature>
<accession>A0A423NQK5</accession>
<evidence type="ECO:0000259" key="1">
    <source>
        <dbReference type="Pfam" id="PF13175"/>
    </source>
</evidence>
<gene>
    <name evidence="2" type="ORF">BK674_08115</name>
</gene>
<dbReference type="Pfam" id="PF13175">
    <property type="entry name" value="AAA_15"/>
    <property type="match status" value="1"/>
</dbReference>
<dbReference type="RefSeq" id="WP_123418340.1">
    <property type="nucleotide sequence ID" value="NZ_MOCA01000004.1"/>
</dbReference>
<dbReference type="AlphaFoldDB" id="A0A423NQK5"/>
<organism evidence="2 3">
    <name type="scientific">Pseudomonas moraviensis</name>
    <dbReference type="NCBI Taxonomy" id="321662"/>
    <lineage>
        <taxon>Bacteria</taxon>
        <taxon>Pseudomonadati</taxon>
        <taxon>Pseudomonadota</taxon>
        <taxon>Gammaproteobacteria</taxon>
        <taxon>Pseudomonadales</taxon>
        <taxon>Pseudomonadaceae</taxon>
        <taxon>Pseudomonas</taxon>
    </lineage>
</organism>
<dbReference type="InterPro" id="IPR041685">
    <property type="entry name" value="AAA_GajA/Old/RecF-like"/>
</dbReference>
<protein>
    <recommendedName>
        <fullName evidence="1">Endonuclease GajA/Old nuclease/RecF-like AAA domain-containing protein</fullName>
    </recommendedName>
</protein>
<dbReference type="PANTHER" id="PTHR43581:SF2">
    <property type="entry name" value="EXCINUCLEASE ATPASE SUBUNIT"/>
    <property type="match status" value="1"/>
</dbReference>
<dbReference type="SUPFAM" id="SSF52540">
    <property type="entry name" value="P-loop containing nucleoside triphosphate hydrolases"/>
    <property type="match status" value="1"/>
</dbReference>
<dbReference type="InterPro" id="IPR027417">
    <property type="entry name" value="P-loop_NTPase"/>
</dbReference>
<proteinExistence type="predicted"/>
<dbReference type="InterPro" id="IPR051396">
    <property type="entry name" value="Bact_Antivir_Def_Nuclease"/>
</dbReference>
<evidence type="ECO:0000313" key="2">
    <source>
        <dbReference type="EMBL" id="ROO00536.1"/>
    </source>
</evidence>
<dbReference type="Gene3D" id="3.40.50.300">
    <property type="entry name" value="P-loop containing nucleotide triphosphate hydrolases"/>
    <property type="match status" value="1"/>
</dbReference>
<reference evidence="2 3" key="1">
    <citation type="submission" date="2016-10" db="EMBL/GenBank/DDBJ databases">
        <title>Comparative genome analysis of multiple Pseudomonas spp. focuses on biocontrol and plant growth promoting traits.</title>
        <authorList>
            <person name="Tao X.-Y."/>
            <person name="Taylor C.G."/>
        </authorList>
    </citation>
    <scope>NUCLEOTIDE SEQUENCE [LARGE SCALE GENOMIC DNA]</scope>
    <source>
        <strain evidence="2 3">36B3</strain>
    </source>
</reference>
<dbReference type="PANTHER" id="PTHR43581">
    <property type="entry name" value="ATP/GTP PHOSPHATASE"/>
    <property type="match status" value="1"/>
</dbReference>
<evidence type="ECO:0000313" key="3">
    <source>
        <dbReference type="Proteomes" id="UP000284207"/>
    </source>
</evidence>
<sequence length="427" mass="48435">MEQLVIENFLSIKRATITLKKINIFIGPQAKGKSLISKLIHFCKEVPFGIFDAAAEEKSKRDFDKDLRIRFESIFPTYAWEKNAFYVRYTCDQYGVEISHEKINSKYKLSIKYTAHITKTLNAARKILQKFISDDAETRITSTRRASINREVREAISSTLNGGNPSLKIEQVIYIPAGRSFFANLQKSVFSFLSTSIPIDYFLKEFGAIYERTREKNFLSFIEQQRPKHALKLVSDLICGSYLSDKGQDWIMTEHGRINVSNSSSGQQEVLPMAMVLSTWPYAPSNIYRRSFVIEEPEAHLFPIAQGQVASLIASAYNAQNRQGTFTITTHSPYILTAINNLIQAGNVSEMPNANHTALHEVIPKNQMISFSDVSAYIVDRGTVKSIMDEELSLIQADAVDSVSQYFSEKFERLIELELEAANEAEE</sequence>